<keyword evidence="3" id="KW-1185">Reference proteome</keyword>
<keyword evidence="1" id="KW-0472">Membrane</keyword>
<dbReference type="AlphaFoldDB" id="A0A656HL90"/>
<evidence type="ECO:0000313" key="3">
    <source>
        <dbReference type="Proteomes" id="UP000005317"/>
    </source>
</evidence>
<evidence type="ECO:0000256" key="1">
    <source>
        <dbReference type="SAM" id="Phobius"/>
    </source>
</evidence>
<keyword evidence="1" id="KW-1133">Transmembrane helix</keyword>
<name>A0A656HL90_THINJ</name>
<gene>
    <name evidence="2" type="ORF">Thini_4404</name>
</gene>
<keyword evidence="1" id="KW-0812">Transmembrane</keyword>
<dbReference type="RefSeq" id="WP_002710748.1">
    <property type="nucleotide sequence ID" value="NZ_JH651384.1"/>
</dbReference>
<protein>
    <submittedName>
        <fullName evidence="2">Uncharacterized protein</fullName>
    </submittedName>
</protein>
<dbReference type="EMBL" id="JH651384">
    <property type="protein sequence ID" value="EIJ36884.1"/>
    <property type="molecule type" value="Genomic_DNA"/>
</dbReference>
<reference evidence="3" key="1">
    <citation type="journal article" date="2011" name="Stand. Genomic Sci.">
        <title>Genome sequence of the filamentous, gliding Thiothrix nivea neotype strain (JP2(T)).</title>
        <authorList>
            <person name="Lapidus A."/>
            <person name="Nolan M."/>
            <person name="Lucas S."/>
            <person name="Glavina Del Rio T."/>
            <person name="Tice H."/>
            <person name="Cheng J.F."/>
            <person name="Tapia R."/>
            <person name="Han C."/>
            <person name="Goodwin L."/>
            <person name="Pitluck S."/>
            <person name="Liolios K."/>
            <person name="Pagani I."/>
            <person name="Ivanova N."/>
            <person name="Huntemann M."/>
            <person name="Mavromatis K."/>
            <person name="Mikhailova N."/>
            <person name="Pati A."/>
            <person name="Chen A."/>
            <person name="Palaniappan K."/>
            <person name="Land M."/>
            <person name="Brambilla E.M."/>
            <person name="Rohde M."/>
            <person name="Abt B."/>
            <person name="Verbarg S."/>
            <person name="Goker M."/>
            <person name="Bristow J."/>
            <person name="Eisen J.A."/>
            <person name="Markowitz V."/>
            <person name="Hugenholtz P."/>
            <person name="Kyrpides N.C."/>
            <person name="Klenk H.P."/>
            <person name="Woyke T."/>
        </authorList>
    </citation>
    <scope>NUCLEOTIDE SEQUENCE [LARGE SCALE GENOMIC DNA]</scope>
    <source>
        <strain evidence="3">ATCC 35100 / DSM 5205 / JP2</strain>
    </source>
</reference>
<accession>A0A656HL90</accession>
<evidence type="ECO:0000313" key="2">
    <source>
        <dbReference type="EMBL" id="EIJ36884.1"/>
    </source>
</evidence>
<organism evidence="2 3">
    <name type="scientific">Thiothrix nivea (strain ATCC 35100 / DSM 5205 / JP2)</name>
    <dbReference type="NCBI Taxonomy" id="870187"/>
    <lineage>
        <taxon>Bacteria</taxon>
        <taxon>Pseudomonadati</taxon>
        <taxon>Pseudomonadota</taxon>
        <taxon>Gammaproteobacteria</taxon>
        <taxon>Thiotrichales</taxon>
        <taxon>Thiotrichaceae</taxon>
        <taxon>Thiothrix</taxon>
    </lineage>
</organism>
<sequence length="73" mass="7009" precursor="true">METEVATAAGGSLASVGNSLANVGTAVKAFALAHPMGMAAAGGALLGVSAYYAVGKMFKKKDIALVQAAPAAA</sequence>
<feature type="transmembrane region" description="Helical" evidence="1">
    <location>
        <begin position="31"/>
        <end position="54"/>
    </location>
</feature>
<dbReference type="Proteomes" id="UP000005317">
    <property type="component" value="Unassembled WGS sequence"/>
</dbReference>
<proteinExistence type="predicted"/>